<name>A0A9P5C2F4_9PLEO</name>
<dbReference type="EMBL" id="SWKV01000014">
    <property type="protein sequence ID" value="KAF3042910.1"/>
    <property type="molecule type" value="Genomic_DNA"/>
</dbReference>
<comment type="caution">
    <text evidence="2">The sequence shown here is derived from an EMBL/GenBank/DDBJ whole genome shotgun (WGS) entry which is preliminary data.</text>
</comment>
<feature type="signal peptide" evidence="1">
    <location>
        <begin position="1"/>
        <end position="15"/>
    </location>
</feature>
<accession>A0A9P5C2F4</accession>
<feature type="chain" id="PRO_5040380902" evidence="1">
    <location>
        <begin position="16"/>
        <end position="186"/>
    </location>
</feature>
<dbReference type="Proteomes" id="UP000758155">
    <property type="component" value="Unassembled WGS sequence"/>
</dbReference>
<keyword evidence="3" id="KW-1185">Reference proteome</keyword>
<evidence type="ECO:0000256" key="1">
    <source>
        <dbReference type="SAM" id="SignalP"/>
    </source>
</evidence>
<evidence type="ECO:0000313" key="3">
    <source>
        <dbReference type="Proteomes" id="UP000758155"/>
    </source>
</evidence>
<organism evidence="2 3">
    <name type="scientific">Didymella heteroderae</name>
    <dbReference type="NCBI Taxonomy" id="1769908"/>
    <lineage>
        <taxon>Eukaryota</taxon>
        <taxon>Fungi</taxon>
        <taxon>Dikarya</taxon>
        <taxon>Ascomycota</taxon>
        <taxon>Pezizomycotina</taxon>
        <taxon>Dothideomycetes</taxon>
        <taxon>Pleosporomycetidae</taxon>
        <taxon>Pleosporales</taxon>
        <taxon>Pleosporineae</taxon>
        <taxon>Didymellaceae</taxon>
        <taxon>Didymella</taxon>
    </lineage>
</organism>
<dbReference type="AlphaFoldDB" id="A0A9P5C2F4"/>
<gene>
    <name evidence="2" type="ORF">E8E12_005975</name>
</gene>
<evidence type="ECO:0000313" key="2">
    <source>
        <dbReference type="EMBL" id="KAF3042910.1"/>
    </source>
</evidence>
<keyword evidence="1" id="KW-0732">Signal</keyword>
<dbReference type="OrthoDB" id="3792543at2759"/>
<proteinExistence type="predicted"/>
<protein>
    <submittedName>
        <fullName evidence="2">Uncharacterized protein</fullName>
    </submittedName>
</protein>
<sequence>MLIVALLSLVALAAAEHIPLSAPQSPGNRPFPNNSCMFLLWQRQQSAINYVQLNTISDYANDIRVDIAAQRPATAFSSYTRLDDRHALVVTGLLDEKNLTITHLRNDELAFTVDEIEWSTQSFYRRKDASGKWRRAACNAWDWEGSAGTRERRLVCSFSCDKVADDDRGDIYSGVEEGEGQVNIEL</sequence>
<reference evidence="2" key="1">
    <citation type="submission" date="2019-04" db="EMBL/GenBank/DDBJ databases">
        <title>Sequencing of skin fungus with MAO and IRED activity.</title>
        <authorList>
            <person name="Marsaioli A.J."/>
            <person name="Bonatto J.M.C."/>
            <person name="Reis Junior O."/>
        </authorList>
    </citation>
    <scope>NUCLEOTIDE SEQUENCE</scope>
    <source>
        <strain evidence="2">28M1</strain>
    </source>
</reference>